<organism evidence="1 2">
    <name type="scientific">Boeremia exigua</name>
    <dbReference type="NCBI Taxonomy" id="749465"/>
    <lineage>
        <taxon>Eukaryota</taxon>
        <taxon>Fungi</taxon>
        <taxon>Dikarya</taxon>
        <taxon>Ascomycota</taxon>
        <taxon>Pezizomycotina</taxon>
        <taxon>Dothideomycetes</taxon>
        <taxon>Pleosporomycetidae</taxon>
        <taxon>Pleosporales</taxon>
        <taxon>Pleosporineae</taxon>
        <taxon>Didymellaceae</taxon>
        <taxon>Boeremia</taxon>
    </lineage>
</organism>
<accession>A0ACC2I8Z5</accession>
<evidence type="ECO:0000313" key="2">
    <source>
        <dbReference type="Proteomes" id="UP001153331"/>
    </source>
</evidence>
<sequence length="492" mass="53766">MSIHHKPNPPSEWPLPGPGSINVKKDTLHNHEDIGYCTEKNFPGASREEYSLLNTLSISTPPHSPTRLRPTRMDLQSGKALDGTAMTPPATPTSPSHSRAGSKSDSSSVQTSLVRHGSTASTASVPRSPSIRSHPVALHLFDYELLEYVILVDDNNKKRPIGTGVWSDVYLAAPSLPKPTDQSFLLPPSATKSPPVSPIKSTDSAIGLNSFPDVPPLYAIKAPASTSSRKVLKEEAKVLSYLSQFPESDKHIVQFFGQDTRNDALVLKAMEGTLEDWIKKNLNSIDGDLRATKLAAMFPQIAMTLIDSLIWMQDKNCVHADIKPANVLTSDTPADLASIPAMVYSDFSSTILIAPEIEVHNASPLGAGTWDYLDPSLLSSLAPAEPSAATDLWSLAITLLFLILGASPFDAFRHNKYQQREMIKSGSPLQCLAYDDAGIQNMRKMKDLSKTLGLDLHKWFAKVLVKDVNKRIDVAEWREELARATSKVTSMI</sequence>
<dbReference type="Proteomes" id="UP001153331">
    <property type="component" value="Unassembled WGS sequence"/>
</dbReference>
<reference evidence="1" key="1">
    <citation type="submission" date="2022-11" db="EMBL/GenBank/DDBJ databases">
        <title>Genome Sequence of Boeremia exigua.</title>
        <authorList>
            <person name="Buettner E."/>
        </authorList>
    </citation>
    <scope>NUCLEOTIDE SEQUENCE</scope>
    <source>
        <strain evidence="1">CU02</strain>
    </source>
</reference>
<protein>
    <submittedName>
        <fullName evidence="1">Uncharacterized protein</fullName>
    </submittedName>
</protein>
<proteinExistence type="predicted"/>
<evidence type="ECO:0000313" key="1">
    <source>
        <dbReference type="EMBL" id="KAJ8111648.1"/>
    </source>
</evidence>
<gene>
    <name evidence="1" type="ORF">OPT61_g5813</name>
</gene>
<comment type="caution">
    <text evidence="1">The sequence shown here is derived from an EMBL/GenBank/DDBJ whole genome shotgun (WGS) entry which is preliminary data.</text>
</comment>
<name>A0ACC2I8Z5_9PLEO</name>
<keyword evidence="2" id="KW-1185">Reference proteome</keyword>
<dbReference type="EMBL" id="JAPHNI010000387">
    <property type="protein sequence ID" value="KAJ8111648.1"/>
    <property type="molecule type" value="Genomic_DNA"/>
</dbReference>